<dbReference type="Pfam" id="PF00041">
    <property type="entry name" value="fn3"/>
    <property type="match status" value="1"/>
</dbReference>
<evidence type="ECO:0000313" key="6">
    <source>
        <dbReference type="EMBL" id="GIF02235.1"/>
    </source>
</evidence>
<keyword evidence="3" id="KW-0624">Polysaccharide degradation</keyword>
<keyword evidence="3" id="KW-0119">Carbohydrate metabolism</keyword>
<feature type="domain" description="Fibronectin type-III" evidence="5">
    <location>
        <begin position="223"/>
        <end position="315"/>
    </location>
</feature>
<comment type="caution">
    <text evidence="6">The sequence shown here is derived from an EMBL/GenBank/DDBJ whole genome shotgun (WGS) entry which is preliminary data.</text>
</comment>
<feature type="domain" description="Fibronectin type-III" evidence="5">
    <location>
        <begin position="126"/>
        <end position="222"/>
    </location>
</feature>
<dbReference type="GO" id="GO:0016798">
    <property type="term" value="F:hydrolase activity, acting on glycosyl bonds"/>
    <property type="evidence" value="ECO:0007669"/>
    <property type="project" value="UniProtKB-KW"/>
</dbReference>
<evidence type="ECO:0000256" key="3">
    <source>
        <dbReference type="ARBA" id="ARBA00023326"/>
    </source>
</evidence>
<keyword evidence="2" id="KW-0326">Glycosidase</keyword>
<dbReference type="PANTHER" id="PTHR13817">
    <property type="entry name" value="TITIN"/>
    <property type="match status" value="1"/>
</dbReference>
<dbReference type="InterPro" id="IPR036116">
    <property type="entry name" value="FN3_sf"/>
</dbReference>
<gene>
    <name evidence="6" type="ORF">Ari01nite_96990</name>
</gene>
<dbReference type="EMBL" id="BOMV01000125">
    <property type="protein sequence ID" value="GIF02235.1"/>
    <property type="molecule type" value="Genomic_DNA"/>
</dbReference>
<dbReference type="Gene3D" id="2.60.40.10">
    <property type="entry name" value="Immunoglobulins"/>
    <property type="match status" value="2"/>
</dbReference>
<reference evidence="6" key="1">
    <citation type="submission" date="2021-01" db="EMBL/GenBank/DDBJ databases">
        <title>Whole genome shotgun sequence of Actinoplanes rishiriensis NBRC 108556.</title>
        <authorList>
            <person name="Komaki H."/>
            <person name="Tamura T."/>
        </authorList>
    </citation>
    <scope>NUCLEOTIDE SEQUENCE</scope>
    <source>
        <strain evidence="6">NBRC 108556</strain>
    </source>
</reference>
<dbReference type="PROSITE" id="PS50853">
    <property type="entry name" value="FN3"/>
    <property type="match status" value="2"/>
</dbReference>
<evidence type="ECO:0000256" key="1">
    <source>
        <dbReference type="ARBA" id="ARBA00022737"/>
    </source>
</evidence>
<proteinExistence type="predicted"/>
<accession>A0A919N085</accession>
<dbReference type="InterPro" id="IPR050964">
    <property type="entry name" value="Striated_Muscle_Regulatory"/>
</dbReference>
<dbReference type="PRINTS" id="PR00014">
    <property type="entry name" value="FNTYPEIII"/>
</dbReference>
<dbReference type="CDD" id="cd00063">
    <property type="entry name" value="FN3"/>
    <property type="match status" value="1"/>
</dbReference>
<keyword evidence="2" id="KW-0378">Hydrolase</keyword>
<feature type="region of interest" description="Disordered" evidence="4">
    <location>
        <begin position="108"/>
        <end position="133"/>
    </location>
</feature>
<dbReference type="SMART" id="SM00060">
    <property type="entry name" value="FN3"/>
    <property type="match status" value="2"/>
</dbReference>
<dbReference type="GO" id="GO:0000272">
    <property type="term" value="P:polysaccharide catabolic process"/>
    <property type="evidence" value="ECO:0007669"/>
    <property type="project" value="UniProtKB-KW"/>
</dbReference>
<feature type="compositionally biased region" description="Low complexity" evidence="4">
    <location>
        <begin position="117"/>
        <end position="133"/>
    </location>
</feature>
<evidence type="ECO:0000256" key="2">
    <source>
        <dbReference type="ARBA" id="ARBA00023295"/>
    </source>
</evidence>
<dbReference type="RefSeq" id="WP_203791327.1">
    <property type="nucleotide sequence ID" value="NZ_BOMV01000125.1"/>
</dbReference>
<dbReference type="PANTHER" id="PTHR13817:SF73">
    <property type="entry name" value="FIBRONECTIN TYPE-III DOMAIN-CONTAINING PROTEIN"/>
    <property type="match status" value="1"/>
</dbReference>
<dbReference type="AlphaFoldDB" id="A0A919N085"/>
<keyword evidence="1" id="KW-0677">Repeat</keyword>
<organism evidence="6 7">
    <name type="scientific">Paractinoplanes rishiriensis</name>
    <dbReference type="NCBI Taxonomy" id="1050105"/>
    <lineage>
        <taxon>Bacteria</taxon>
        <taxon>Bacillati</taxon>
        <taxon>Actinomycetota</taxon>
        <taxon>Actinomycetes</taxon>
        <taxon>Micromonosporales</taxon>
        <taxon>Micromonosporaceae</taxon>
        <taxon>Paractinoplanes</taxon>
    </lineage>
</organism>
<sequence>MAITWGSYNGHLRFGIDLYTSTPSASSTTVTLTVKLYIQVDDTWNFDDEQTWRLSGTNGGSGSFHNNLDNNNSRQLYSKSFAAGIDYDGGPTYTYTASLSGAYNGADPTHSRSITLPRRPASAPSTPGAPSVGSITATTATAAWSAPASNGAALNGAGGQVSRNSGFTDVIQSWSSGWATSRALTGLPKGTVLYVRVRAGNSVGWSSWSGSRTFTTLTTAPSAPGTPAISAIGPTSATVAWSTPADPGGTAITGYQIQRATTADFADSTTVTDAGSPVTLTGLLPGTTYYVRVRAVNAAGLGAWSPAADVTTLSGVKVGDGTGWGDAIVWVGDGTRWVLAQIKTGTGTTWR</sequence>
<dbReference type="InterPro" id="IPR013783">
    <property type="entry name" value="Ig-like_fold"/>
</dbReference>
<dbReference type="InterPro" id="IPR003961">
    <property type="entry name" value="FN3_dom"/>
</dbReference>
<dbReference type="SUPFAM" id="SSF49265">
    <property type="entry name" value="Fibronectin type III"/>
    <property type="match status" value="1"/>
</dbReference>
<dbReference type="Proteomes" id="UP000636960">
    <property type="component" value="Unassembled WGS sequence"/>
</dbReference>
<evidence type="ECO:0000259" key="5">
    <source>
        <dbReference type="PROSITE" id="PS50853"/>
    </source>
</evidence>
<keyword evidence="7" id="KW-1185">Reference proteome</keyword>
<name>A0A919N085_9ACTN</name>
<protein>
    <recommendedName>
        <fullName evidence="5">Fibronectin type-III domain-containing protein</fullName>
    </recommendedName>
</protein>
<evidence type="ECO:0000256" key="4">
    <source>
        <dbReference type="SAM" id="MobiDB-lite"/>
    </source>
</evidence>
<evidence type="ECO:0000313" key="7">
    <source>
        <dbReference type="Proteomes" id="UP000636960"/>
    </source>
</evidence>